<sequence>MSRTAALKKGRLCSSKEASMTNPTSVGKKCALSIIVVKSSYNCVSHVELAIVPSLTTKYPCCWDCIILRPRSSTVFWSSIGTNSGGLNLDPLEEYTIVRLWISMAGVSE</sequence>
<proteinExistence type="predicted"/>
<dbReference type="EMBL" id="JAEUBD010000095">
    <property type="protein sequence ID" value="KAH3677840.1"/>
    <property type="molecule type" value="Genomic_DNA"/>
</dbReference>
<protein>
    <submittedName>
        <fullName evidence="1">Uncharacterized protein</fullName>
    </submittedName>
</protein>
<accession>A0A9P8TGK4</accession>
<evidence type="ECO:0000313" key="2">
    <source>
        <dbReference type="Proteomes" id="UP000788993"/>
    </source>
</evidence>
<dbReference type="Proteomes" id="UP000788993">
    <property type="component" value="Unassembled WGS sequence"/>
</dbReference>
<reference evidence="1" key="2">
    <citation type="submission" date="2021-01" db="EMBL/GenBank/DDBJ databases">
        <authorList>
            <person name="Schikora-Tamarit M.A."/>
        </authorList>
    </citation>
    <scope>NUCLEOTIDE SEQUENCE</scope>
    <source>
        <strain evidence="1">NCAIM Y.01608</strain>
    </source>
</reference>
<name>A0A9P8TGK4_9ASCO</name>
<dbReference type="AlphaFoldDB" id="A0A9P8TGK4"/>
<organism evidence="1 2">
    <name type="scientific">Ogataea polymorpha</name>
    <dbReference type="NCBI Taxonomy" id="460523"/>
    <lineage>
        <taxon>Eukaryota</taxon>
        <taxon>Fungi</taxon>
        <taxon>Dikarya</taxon>
        <taxon>Ascomycota</taxon>
        <taxon>Saccharomycotina</taxon>
        <taxon>Pichiomycetes</taxon>
        <taxon>Pichiales</taxon>
        <taxon>Pichiaceae</taxon>
        <taxon>Ogataea</taxon>
    </lineage>
</organism>
<evidence type="ECO:0000313" key="1">
    <source>
        <dbReference type="EMBL" id="KAH3677840.1"/>
    </source>
</evidence>
<gene>
    <name evidence="1" type="ORF">OGATHE_000494</name>
</gene>
<comment type="caution">
    <text evidence="1">The sequence shown here is derived from an EMBL/GenBank/DDBJ whole genome shotgun (WGS) entry which is preliminary data.</text>
</comment>
<reference evidence="1" key="1">
    <citation type="journal article" date="2021" name="Open Biol.">
        <title>Shared evolutionary footprints suggest mitochondrial oxidative damage underlies multiple complex I losses in fungi.</title>
        <authorList>
            <person name="Schikora-Tamarit M.A."/>
            <person name="Marcet-Houben M."/>
            <person name="Nosek J."/>
            <person name="Gabaldon T."/>
        </authorList>
    </citation>
    <scope>NUCLEOTIDE SEQUENCE</scope>
    <source>
        <strain evidence="1">NCAIM Y.01608</strain>
    </source>
</reference>
<keyword evidence="2" id="KW-1185">Reference proteome</keyword>